<evidence type="ECO:0000256" key="2">
    <source>
        <dbReference type="ARBA" id="ARBA00022704"/>
    </source>
</evidence>
<sequence>MLRKKKKFISKVLLVSMCASIVPATVALAEENTATQENVSNGLTPTPTTSQLRGTASISLKSNATTGYSWTYSIVQGDSIVQTLKGYRSDDTSGTIDGSGGTDFWQFKSVKEGSTTLRFQYSRSGENTVAETREFIVTVDNTMNITVKETGKTAQIKLESNPSTGYQWSYIGMQKSVLVEDSKIYVTAAEQEGKIGSGGTDIWIFRGLQEGPVILEFKYRYPWTGPAIKTKFFKLTVDKELNVDVTYLGEPTSQTFNDINGDGKVNLIDFALLKKYLLDNTVVINKDLADRNCDGKINAIDAALLKKALLA</sequence>
<feature type="domain" description="Dockerin" evidence="4">
    <location>
        <begin position="252"/>
        <end position="311"/>
    </location>
</feature>
<gene>
    <name evidence="5" type="primary">Chag2</name>
</gene>
<dbReference type="PANTHER" id="PTHR36530">
    <property type="entry name" value="INHIBITOR OF CYSTEINE PEPTIDASE"/>
    <property type="match status" value="1"/>
</dbReference>
<keyword evidence="2" id="KW-0789">Thiol protease inhibitor</keyword>
<dbReference type="Gene3D" id="2.60.40.2020">
    <property type="match status" value="2"/>
</dbReference>
<organism evidence="5">
    <name type="scientific">Clostridium cellulovorans</name>
    <dbReference type="NCBI Taxonomy" id="1493"/>
    <lineage>
        <taxon>Bacteria</taxon>
        <taxon>Bacillati</taxon>
        <taxon>Bacillota</taxon>
        <taxon>Clostridia</taxon>
        <taxon>Eubacteriales</taxon>
        <taxon>Clostridiaceae</taxon>
        <taxon>Clostridium</taxon>
    </lineage>
</organism>
<dbReference type="SUPFAM" id="SSF63446">
    <property type="entry name" value="Type I dockerin domain"/>
    <property type="match status" value="1"/>
</dbReference>
<dbReference type="GO" id="GO:0000272">
    <property type="term" value="P:polysaccharide catabolic process"/>
    <property type="evidence" value="ECO:0007669"/>
    <property type="project" value="InterPro"/>
</dbReference>
<dbReference type="PROSITE" id="PS51766">
    <property type="entry name" value="DOCKERIN"/>
    <property type="match status" value="1"/>
</dbReference>
<reference evidence="5" key="1">
    <citation type="submission" date="2009-04" db="EMBL/GenBank/DDBJ databases">
        <title>Clostridium cellulovorans cellulosomal and noncellulosomal genes.</title>
        <authorList>
            <person name="Tamaru Y."/>
        </authorList>
    </citation>
    <scope>NUCLEOTIDE SEQUENCE</scope>
</reference>
<dbReference type="InterPro" id="IPR002105">
    <property type="entry name" value="Dockerin_1_rpt"/>
</dbReference>
<dbReference type="InterPro" id="IPR052781">
    <property type="entry name" value="Cys_protease_inhibitor_I42"/>
</dbReference>
<protein>
    <submittedName>
        <fullName evidence="5">Cell wall binding repeat domain protein</fullName>
    </submittedName>
</protein>
<evidence type="ECO:0000313" key="5">
    <source>
        <dbReference type="EMBL" id="BAV13055.1"/>
    </source>
</evidence>
<dbReference type="AlphaFoldDB" id="A0A173MZZ6"/>
<dbReference type="PROSITE" id="PS00018">
    <property type="entry name" value="EF_HAND_1"/>
    <property type="match status" value="1"/>
</dbReference>
<dbReference type="Pfam" id="PF00404">
    <property type="entry name" value="Dockerin_1"/>
    <property type="match status" value="1"/>
</dbReference>
<dbReference type="EMBL" id="AB499156">
    <property type="protein sequence ID" value="BAV13055.1"/>
    <property type="molecule type" value="Genomic_DNA"/>
</dbReference>
<evidence type="ECO:0000256" key="1">
    <source>
        <dbReference type="ARBA" id="ARBA00022690"/>
    </source>
</evidence>
<dbReference type="GO" id="GO:0004553">
    <property type="term" value="F:hydrolase activity, hydrolyzing O-glycosyl compounds"/>
    <property type="evidence" value="ECO:0007669"/>
    <property type="project" value="InterPro"/>
</dbReference>
<evidence type="ECO:0000256" key="3">
    <source>
        <dbReference type="SAM" id="SignalP"/>
    </source>
</evidence>
<dbReference type="InterPro" id="IPR018247">
    <property type="entry name" value="EF_Hand_1_Ca_BS"/>
</dbReference>
<evidence type="ECO:0000259" key="4">
    <source>
        <dbReference type="PROSITE" id="PS51766"/>
    </source>
</evidence>
<feature type="signal peptide" evidence="3">
    <location>
        <begin position="1"/>
        <end position="29"/>
    </location>
</feature>
<keyword evidence="3" id="KW-0732">Signal</keyword>
<name>A0A173MZZ6_CLOCL</name>
<feature type="chain" id="PRO_5008010225" evidence="3">
    <location>
        <begin position="30"/>
        <end position="311"/>
    </location>
</feature>
<keyword evidence="1" id="KW-0646">Protease inhibitor</keyword>
<dbReference type="InterPro" id="IPR016134">
    <property type="entry name" value="Dockerin_dom"/>
</dbReference>
<proteinExistence type="predicted"/>
<dbReference type="PANTHER" id="PTHR36530:SF1">
    <property type="entry name" value="AMOEBIASIN-1"/>
    <property type="match status" value="1"/>
</dbReference>
<dbReference type="Gene3D" id="1.10.1330.10">
    <property type="entry name" value="Dockerin domain"/>
    <property type="match status" value="1"/>
</dbReference>
<dbReference type="InterPro" id="IPR036439">
    <property type="entry name" value="Dockerin_dom_sf"/>
</dbReference>
<dbReference type="CDD" id="cd14256">
    <property type="entry name" value="Dockerin_I"/>
    <property type="match status" value="1"/>
</dbReference>
<dbReference type="SUPFAM" id="SSF141066">
    <property type="entry name" value="ICP-like"/>
    <property type="match status" value="2"/>
</dbReference>
<dbReference type="InterPro" id="IPR036331">
    <property type="entry name" value="Chagasin-like_sf"/>
</dbReference>
<dbReference type="GO" id="GO:0004869">
    <property type="term" value="F:cysteine-type endopeptidase inhibitor activity"/>
    <property type="evidence" value="ECO:0007669"/>
    <property type="project" value="UniProtKB-KW"/>
</dbReference>
<dbReference type="Pfam" id="PF09394">
    <property type="entry name" value="Inhibitor_I42"/>
    <property type="match status" value="2"/>
</dbReference>
<dbReference type="PROSITE" id="PS00448">
    <property type="entry name" value="CLOS_CELLULOSOME_RPT"/>
    <property type="match status" value="1"/>
</dbReference>
<dbReference type="InterPro" id="IPR018990">
    <property type="entry name" value="Prot_inh_I42_chagasin"/>
</dbReference>
<accession>A0A173MZZ6</accession>